<sequence length="84" mass="9661">MDTQTTSTNRRREPNETVKFVIKRHIAVLSEANSGWKRELNIVAWNDGPERYDIRDWNPEHKKMGRGIGLNENEVTALVKALSA</sequence>
<dbReference type="GO" id="GO:0006355">
    <property type="term" value="P:regulation of DNA-templated transcription"/>
    <property type="evidence" value="ECO:0007669"/>
    <property type="project" value="InterPro"/>
</dbReference>
<protein>
    <recommendedName>
        <fullName evidence="1">Transcriptional coactivator p15 (PC4) C-terminal domain-containing protein</fullName>
    </recommendedName>
</protein>
<feature type="domain" description="Transcriptional coactivator p15 (PC4) C-terminal" evidence="1">
    <location>
        <begin position="33"/>
        <end position="81"/>
    </location>
</feature>
<reference evidence="3" key="1">
    <citation type="submission" date="2016-01" db="EMBL/GenBank/DDBJ databases">
        <authorList>
            <person name="Mitreva M."/>
            <person name="Pepin K.H."/>
            <person name="Mihindukulasuriya K.A."/>
            <person name="Fulton R."/>
            <person name="Fronick C."/>
            <person name="O'Laughlin M."/>
            <person name="Miner T."/>
            <person name="Herter B."/>
            <person name="Rosa B.A."/>
            <person name="Cordes M."/>
            <person name="Tomlinson C."/>
            <person name="Wollam A."/>
            <person name="Palsikar V.B."/>
            <person name="Mardis E.R."/>
            <person name="Wilson R.K."/>
        </authorList>
    </citation>
    <scope>NUCLEOTIDE SEQUENCE [LARGE SCALE GENOMIC DNA]</scope>
    <source>
        <strain evidence="3">KA00274</strain>
    </source>
</reference>
<evidence type="ECO:0000313" key="2">
    <source>
        <dbReference type="EMBL" id="KXB42592.1"/>
    </source>
</evidence>
<dbReference type="InterPro" id="IPR003173">
    <property type="entry name" value="PC4_C"/>
</dbReference>
<dbReference type="Proteomes" id="UP000070080">
    <property type="component" value="Unassembled WGS sequence"/>
</dbReference>
<dbReference type="STRING" id="1497955.HMPREF1872_00281"/>
<evidence type="ECO:0000259" key="1">
    <source>
        <dbReference type="Pfam" id="PF02229"/>
    </source>
</evidence>
<dbReference type="Pfam" id="PF02229">
    <property type="entry name" value="PC4"/>
    <property type="match status" value="1"/>
</dbReference>
<dbReference type="AlphaFoldDB" id="A0A133YHB9"/>
<evidence type="ECO:0000313" key="3">
    <source>
        <dbReference type="Proteomes" id="UP000070080"/>
    </source>
</evidence>
<dbReference type="Gene3D" id="2.30.31.70">
    <property type="match status" value="1"/>
</dbReference>
<organism evidence="2 3">
    <name type="scientific">Amygdalobacter nucleatus</name>
    <dbReference type="NCBI Taxonomy" id="3029274"/>
    <lineage>
        <taxon>Bacteria</taxon>
        <taxon>Bacillati</taxon>
        <taxon>Bacillota</taxon>
        <taxon>Clostridia</taxon>
        <taxon>Eubacteriales</taxon>
        <taxon>Oscillospiraceae</taxon>
        <taxon>Amygdalobacter</taxon>
    </lineage>
</organism>
<dbReference type="RefSeq" id="WP_066712770.1">
    <property type="nucleotide sequence ID" value="NZ_JARFNM010000001.1"/>
</dbReference>
<proteinExistence type="predicted"/>
<dbReference type="EMBL" id="LSCV01000002">
    <property type="protein sequence ID" value="KXB42592.1"/>
    <property type="molecule type" value="Genomic_DNA"/>
</dbReference>
<accession>A0A133YHB9</accession>
<name>A0A133YHB9_9FIRM</name>
<dbReference type="GO" id="GO:0003677">
    <property type="term" value="F:DNA binding"/>
    <property type="evidence" value="ECO:0007669"/>
    <property type="project" value="InterPro"/>
</dbReference>
<gene>
    <name evidence="2" type="ORF">HMPREF1872_00281</name>
</gene>
<keyword evidence="3" id="KW-1185">Reference proteome</keyword>
<dbReference type="OrthoDB" id="7067273at2"/>
<comment type="caution">
    <text evidence="2">The sequence shown here is derived from an EMBL/GenBank/DDBJ whole genome shotgun (WGS) entry which is preliminary data.</text>
</comment>